<dbReference type="EMBL" id="AP025314">
    <property type="protein sequence ID" value="BDD09017.1"/>
    <property type="molecule type" value="Genomic_DNA"/>
</dbReference>
<dbReference type="PROSITE" id="PS50022">
    <property type="entry name" value="FA58C_3"/>
    <property type="match status" value="1"/>
</dbReference>
<comment type="subcellular location">
    <subcellularLocation>
        <location evidence="1">Secreted</location>
    </subcellularLocation>
</comment>
<dbReference type="InterPro" id="IPR055372">
    <property type="entry name" value="CBM96"/>
</dbReference>
<dbReference type="Pfam" id="PF18911">
    <property type="entry name" value="PKD_4"/>
    <property type="match status" value="1"/>
</dbReference>
<organism evidence="7 8">
    <name type="scientific">Fulvitalea axinellae</name>
    <dbReference type="NCBI Taxonomy" id="1182444"/>
    <lineage>
        <taxon>Bacteria</taxon>
        <taxon>Pseudomonadati</taxon>
        <taxon>Bacteroidota</taxon>
        <taxon>Cytophagia</taxon>
        <taxon>Cytophagales</taxon>
        <taxon>Persicobacteraceae</taxon>
        <taxon>Fulvitalea</taxon>
    </lineage>
</organism>
<evidence type="ECO:0000256" key="1">
    <source>
        <dbReference type="ARBA" id="ARBA00004613"/>
    </source>
</evidence>
<dbReference type="NCBIfam" id="NF033679">
    <property type="entry name" value="DNRLRE_dom"/>
    <property type="match status" value="1"/>
</dbReference>
<proteinExistence type="predicted"/>
<dbReference type="InterPro" id="IPR000421">
    <property type="entry name" value="FA58C"/>
</dbReference>
<dbReference type="SUPFAM" id="SSF49785">
    <property type="entry name" value="Galactose-binding domain-like"/>
    <property type="match status" value="1"/>
</dbReference>
<dbReference type="InterPro" id="IPR032979">
    <property type="entry name" value="ENGase"/>
</dbReference>
<dbReference type="InterPro" id="IPR005201">
    <property type="entry name" value="TIM_ENGase"/>
</dbReference>
<dbReference type="GO" id="GO:0033925">
    <property type="term" value="F:mannosyl-glycoprotein endo-beta-N-acetylglucosaminidase activity"/>
    <property type="evidence" value="ECO:0007669"/>
    <property type="project" value="InterPro"/>
</dbReference>
<dbReference type="RefSeq" id="WP_338394241.1">
    <property type="nucleotide sequence ID" value="NZ_AP025314.1"/>
</dbReference>
<dbReference type="Pfam" id="PF24517">
    <property type="entry name" value="CBM96"/>
    <property type="match status" value="1"/>
</dbReference>
<dbReference type="NCBIfam" id="TIGR04183">
    <property type="entry name" value="Por_Secre_tail"/>
    <property type="match status" value="1"/>
</dbReference>
<dbReference type="Pfam" id="PF19078">
    <property type="entry name" value="Big_12"/>
    <property type="match status" value="1"/>
</dbReference>
<dbReference type="SUPFAM" id="SSF49299">
    <property type="entry name" value="PKD domain"/>
    <property type="match status" value="1"/>
</dbReference>
<dbReference type="InterPro" id="IPR026444">
    <property type="entry name" value="Secre_tail"/>
</dbReference>
<keyword evidence="8" id="KW-1185">Reference proteome</keyword>
<dbReference type="Gene3D" id="3.20.20.80">
    <property type="entry name" value="Glycosidases"/>
    <property type="match status" value="1"/>
</dbReference>
<dbReference type="GO" id="GO:0005576">
    <property type="term" value="C:extracellular region"/>
    <property type="evidence" value="ECO:0007669"/>
    <property type="project" value="UniProtKB-SubCell"/>
</dbReference>
<dbReference type="GO" id="GO:0005829">
    <property type="term" value="C:cytosol"/>
    <property type="evidence" value="ECO:0007669"/>
    <property type="project" value="UniProtKB-SubCell"/>
</dbReference>
<feature type="chain" id="PRO_5043784473" description="Mannosyl-glycoprotein endo-beta-N-acetylglucosaminidase" evidence="4">
    <location>
        <begin position="29"/>
        <end position="1300"/>
    </location>
</feature>
<dbReference type="Gene3D" id="2.60.40.10">
    <property type="entry name" value="Immunoglobulins"/>
    <property type="match status" value="1"/>
</dbReference>
<dbReference type="Proteomes" id="UP001348817">
    <property type="component" value="Chromosome"/>
</dbReference>
<dbReference type="PANTHER" id="PTHR13246:SF1">
    <property type="entry name" value="CYTOSOLIC ENDO-BETA-N-ACETYLGLUCOSAMINIDASE"/>
    <property type="match status" value="1"/>
</dbReference>
<dbReference type="Pfam" id="PF18962">
    <property type="entry name" value="Por_Secre_tail"/>
    <property type="match status" value="1"/>
</dbReference>
<dbReference type="CDD" id="cd00146">
    <property type="entry name" value="PKD"/>
    <property type="match status" value="1"/>
</dbReference>
<evidence type="ECO:0000256" key="2">
    <source>
        <dbReference type="ARBA" id="ARBA00022525"/>
    </source>
</evidence>
<gene>
    <name evidence="7" type="ORF">FUAX_14490</name>
</gene>
<dbReference type="Gene3D" id="2.60.120.260">
    <property type="entry name" value="Galactose-binding domain-like"/>
    <property type="match status" value="2"/>
</dbReference>
<protein>
    <recommendedName>
        <fullName evidence="9">Mannosyl-glycoprotein endo-beta-N-acetylglucosaminidase</fullName>
    </recommendedName>
</protein>
<feature type="signal peptide" evidence="4">
    <location>
        <begin position="1"/>
        <end position="28"/>
    </location>
</feature>
<dbReference type="InterPro" id="IPR008979">
    <property type="entry name" value="Galactose-bd-like_sf"/>
</dbReference>
<dbReference type="PROSITE" id="PS50093">
    <property type="entry name" value="PKD"/>
    <property type="match status" value="1"/>
</dbReference>
<dbReference type="InterPro" id="IPR000601">
    <property type="entry name" value="PKD_dom"/>
</dbReference>
<evidence type="ECO:0000313" key="7">
    <source>
        <dbReference type="EMBL" id="BDD09017.1"/>
    </source>
</evidence>
<evidence type="ECO:0000256" key="3">
    <source>
        <dbReference type="ARBA" id="ARBA00022729"/>
    </source>
</evidence>
<accession>A0AAU9CPZ3</accession>
<evidence type="ECO:0008006" key="9">
    <source>
        <dbReference type="Google" id="ProtNLM"/>
    </source>
</evidence>
<dbReference type="InterPro" id="IPR013783">
    <property type="entry name" value="Ig-like_fold"/>
</dbReference>
<dbReference type="Pfam" id="PF03644">
    <property type="entry name" value="Glyco_hydro_85"/>
    <property type="match status" value="1"/>
</dbReference>
<feature type="domain" description="F5/8 type C" evidence="5">
    <location>
        <begin position="766"/>
        <end position="925"/>
    </location>
</feature>
<dbReference type="InterPro" id="IPR035986">
    <property type="entry name" value="PKD_dom_sf"/>
</dbReference>
<dbReference type="InterPro" id="IPR044048">
    <property type="entry name" value="Big_12"/>
</dbReference>
<evidence type="ECO:0000256" key="4">
    <source>
        <dbReference type="SAM" id="SignalP"/>
    </source>
</evidence>
<dbReference type="PANTHER" id="PTHR13246">
    <property type="entry name" value="ENDO BETA N-ACETYLGLUCOSAMINIDASE"/>
    <property type="match status" value="1"/>
</dbReference>
<sequence>MKHFTVSSLFTKAFFSLCLLALSAHTYGQVEHPKIISFSFNPSDDNYIGNWSPGNSENEEFHISRVPLADRFEFKASQTNQNIPHKKKISNWVIMNPNTRNGDAIDDYNPHYWQYQDMWQYWSPGSARLHLPPASYTDAGHRNGCKIMGGLTFADPTQPSNSKFVELISKNSDGTYKHARRMVLIAKHFGFDGYAFNIEVTTYPSSIATQTRGLFQEMTRIAHEEENMPHFELTYYYVHYNSGSRSFGIRQVDGTNNKWLEENGKTTFTQAFLNYEWNGSSLQNSANYVKNNFPAGKNDPYDRVFAGLNMPGVSRGQLKHPWKDLLNNETSIALWEEKSWKDRRGMTPEDKRANFYSRAMNLWVGPNGDPSQPGVPSSSSGKTKRIAGMAAHVTAKSSIDSYPLVTNFNDGCGNFFAKAGEVAIPNEWNNTSIQDMVPTWRWWWSQGGQSLEASMDFLEAYEGGSSLKVTGNVSSTDNVLRLFKTKLPISNATQLEITYKVEGASAGSASNVLASLAFENGQSLSSFSHVPVGNTTKDGWNTVTLDLSSYSGQTLAVLGLNFKGSSSQSDYTVHIGGMSLTDGAVSAPDAATAINVAQLQATGRYISGRLEWALPGNPRFNESSNVEYFEAYQVSNNDQDSVFLGRSIARAMVFKNIMRTPGDGDMKFAIVSVGKDHKTTSSAISSGQTFEPGPWAKFNFQTRANIADGINASCESNFADSYQWTFQDGTPATSTAQNPGTITYTTPGVKSVTLTVTNATGSYDIETQITIGDASTNLALFQPSYRSTPSDYKGPERGNDGTTSNMYCGKYGLVHTPGIQPWWTVDLGRQVKISEIKAFHPSGTKPASSNYHIFISKTPFESEKKQETVNDPGLVHHIRETGSMQSPSSNYDLSSDNVVGRYVRIQLDVANGSKLQFSEFEVYGEYAPDVVAGPTATLSLSDHALISGETATLTATFDQAVTGFTNDDLTFSNGTLTNVTSADNITFTATFTPNEDISVSNNTISLDLSGVTDADGNAGFGTVSTNNFSIHTQDQAPSVTLGALADSYAYGKNTGTNYGSSNVLLVKQGGSTPYVRRTYIKFDGSQLPATSEINSATLRVSIASVNNQAKSVDFEVREVTDNSWTENGINWSNKPAPQSTVLATFRPSTVGETIEIDLTSFLQNRQGQGDVSLEFRSGTKGPAFIHLHSKEASDASLRPELAINEVASPALRQASVQEPVAEQEPKIGLYPNPAEHELNVMADSQIENVRVFDTRGQLLIESAPKAFSCALDVNALPAGVYAIIVVTEDGTEIRERFMKK</sequence>
<reference evidence="7 8" key="1">
    <citation type="submission" date="2021-12" db="EMBL/GenBank/DDBJ databases">
        <title>Genome sequencing of bacteria with rrn-lacking chromosome and rrn-plasmid.</title>
        <authorList>
            <person name="Anda M."/>
            <person name="Iwasaki W."/>
        </authorList>
    </citation>
    <scope>NUCLEOTIDE SEQUENCE [LARGE SCALE GENOMIC DNA]</scope>
    <source>
        <strain evidence="7 8">DSM 100852</strain>
    </source>
</reference>
<evidence type="ECO:0000259" key="5">
    <source>
        <dbReference type="PROSITE" id="PS50022"/>
    </source>
</evidence>
<dbReference type="KEGG" id="fax:FUAX_14490"/>
<keyword evidence="3 4" id="KW-0732">Signal</keyword>
<evidence type="ECO:0000259" key="6">
    <source>
        <dbReference type="PROSITE" id="PS50093"/>
    </source>
</evidence>
<evidence type="ECO:0000313" key="8">
    <source>
        <dbReference type="Proteomes" id="UP001348817"/>
    </source>
</evidence>
<feature type="domain" description="PKD" evidence="6">
    <location>
        <begin position="721"/>
        <end position="771"/>
    </location>
</feature>
<keyword evidence="2" id="KW-0964">Secreted</keyword>
<name>A0AAU9CPZ3_9BACT</name>